<organism evidence="1 2">
    <name type="scientific">Acidisarcina polymorpha</name>
    <dbReference type="NCBI Taxonomy" id="2211140"/>
    <lineage>
        <taxon>Bacteria</taxon>
        <taxon>Pseudomonadati</taxon>
        <taxon>Acidobacteriota</taxon>
        <taxon>Terriglobia</taxon>
        <taxon>Terriglobales</taxon>
        <taxon>Acidobacteriaceae</taxon>
        <taxon>Acidisarcina</taxon>
    </lineage>
</organism>
<dbReference type="EMBL" id="CP030840">
    <property type="protein sequence ID" value="AXC15864.1"/>
    <property type="molecule type" value="Genomic_DNA"/>
</dbReference>
<dbReference type="AlphaFoldDB" id="A0A2Z5GAX2"/>
<sequence>MVLVLATGCSSKKDANKANFKDAINTYYSVHPECLWTTSVKFPTRADTSDTSKTTQYDALTDQGLLTRQQDSRKVFIFGSKQVNDYDLSDKGRSAWTADPQEPGSGNFCFGHRDVTTVDDFTVNGGTATADYHYQLGAVSPWADNAEVKTAFPTVQAALASPLSDKASLTLADSGWVVTPTPKTP</sequence>
<name>A0A2Z5GAX2_9BACT</name>
<keyword evidence="2" id="KW-1185">Reference proteome</keyword>
<accession>A0A2Z5GAX2</accession>
<reference evidence="1 2" key="1">
    <citation type="journal article" date="2018" name="Front. Microbiol.">
        <title>Hydrolytic Capabilities as a Key to Environmental Success: Chitinolytic and Cellulolytic Acidobacteria From Acidic Sub-arctic Soils and Boreal Peatlands.</title>
        <authorList>
            <person name="Belova S.E."/>
            <person name="Ravin N.V."/>
            <person name="Pankratov T.A."/>
            <person name="Rakitin A.L."/>
            <person name="Ivanova A.A."/>
            <person name="Beletsky A.V."/>
            <person name="Mardanov A.V."/>
            <person name="Sinninghe Damste J.S."/>
            <person name="Dedysh S.N."/>
        </authorList>
    </citation>
    <scope>NUCLEOTIDE SEQUENCE [LARGE SCALE GENOMIC DNA]</scope>
    <source>
        <strain evidence="1 2">SBC82</strain>
    </source>
</reference>
<evidence type="ECO:0000313" key="2">
    <source>
        <dbReference type="Proteomes" id="UP000253606"/>
    </source>
</evidence>
<evidence type="ECO:0000313" key="1">
    <source>
        <dbReference type="EMBL" id="AXC15864.1"/>
    </source>
</evidence>
<dbReference type="Proteomes" id="UP000253606">
    <property type="component" value="Chromosome"/>
</dbReference>
<protein>
    <submittedName>
        <fullName evidence="1">Uncharacterized protein</fullName>
    </submittedName>
</protein>
<dbReference type="KEGG" id="abas:ACPOL_6652"/>
<gene>
    <name evidence="1" type="ORF">ACPOL_6652</name>
</gene>
<proteinExistence type="predicted"/>